<accession>A0A4P6YBJ9</accession>
<evidence type="ECO:0000256" key="1">
    <source>
        <dbReference type="SAM" id="SignalP"/>
    </source>
</evidence>
<proteinExistence type="predicted"/>
<keyword evidence="1" id="KW-0732">Signal</keyword>
<reference evidence="3" key="1">
    <citation type="submission" date="2019-03" db="EMBL/GenBank/DDBJ databases">
        <title>Flavobacterium sp.</title>
        <authorList>
            <person name="Kim H."/>
        </authorList>
    </citation>
    <scope>NUCLEOTIDE SEQUENCE [LARGE SCALE GENOMIC DNA]</scope>
    <source>
        <strain evidence="3">GS13</strain>
    </source>
</reference>
<dbReference type="RefSeq" id="WP_133275564.1">
    <property type="nucleotide sequence ID" value="NZ_CP037933.1"/>
</dbReference>
<keyword evidence="3" id="KW-1185">Reference proteome</keyword>
<gene>
    <name evidence="2" type="ORF">E1750_04190</name>
</gene>
<dbReference type="AlphaFoldDB" id="A0A4P6YBJ9"/>
<dbReference type="Proteomes" id="UP000291124">
    <property type="component" value="Chromosome"/>
</dbReference>
<feature type="chain" id="PRO_5020825600" description="Outer membrane protein beta-barrel domain-containing protein" evidence="1">
    <location>
        <begin position="19"/>
        <end position="178"/>
    </location>
</feature>
<name>A0A4P6YBJ9_9FLAO</name>
<protein>
    <recommendedName>
        <fullName evidence="4">Outer membrane protein beta-barrel domain-containing protein</fullName>
    </recommendedName>
</protein>
<evidence type="ECO:0000313" key="3">
    <source>
        <dbReference type="Proteomes" id="UP000291124"/>
    </source>
</evidence>
<evidence type="ECO:0008006" key="4">
    <source>
        <dbReference type="Google" id="ProtNLM"/>
    </source>
</evidence>
<evidence type="ECO:0000313" key="2">
    <source>
        <dbReference type="EMBL" id="QBN18035.1"/>
    </source>
</evidence>
<dbReference type="EMBL" id="CP037933">
    <property type="protein sequence ID" value="QBN18035.1"/>
    <property type="molecule type" value="Genomic_DNA"/>
</dbReference>
<dbReference type="OrthoDB" id="978692at2"/>
<dbReference type="KEGG" id="fnk:E1750_04190"/>
<organism evidence="2 3">
    <name type="scientific">Flavobacterium nackdongense</name>
    <dbReference type="NCBI Taxonomy" id="2547394"/>
    <lineage>
        <taxon>Bacteria</taxon>
        <taxon>Pseudomonadati</taxon>
        <taxon>Bacteroidota</taxon>
        <taxon>Flavobacteriia</taxon>
        <taxon>Flavobacteriales</taxon>
        <taxon>Flavobacteriaceae</taxon>
        <taxon>Flavobacterium</taxon>
    </lineage>
</organism>
<feature type="signal peptide" evidence="1">
    <location>
        <begin position="1"/>
        <end position="18"/>
    </location>
</feature>
<sequence length="178" mass="20568">MKKIYCFLMLVMITSSFAQEVETQSEQFKPYHSISGLLSHTMIKDGISEGKTEWITFPSFAFDYNFVFSPKWRIGLHNDVIFEDFIVENKDGNELERSEPFATVLVGGFKPGKHFTFEAGMGYELAKEENLFLTRFGTEYAVELPHEWEFIVNLVYDIKWDAYDSFAFGIGVSRSFGK</sequence>